<evidence type="ECO:0000313" key="14">
    <source>
        <dbReference type="Proteomes" id="UP000689129"/>
    </source>
</evidence>
<dbReference type="Pfam" id="PF16579">
    <property type="entry name" value="AdenylateSensor"/>
    <property type="match status" value="1"/>
</dbReference>
<protein>
    <recommendedName>
        <fullName evidence="2">non-specific serine/threonine protein kinase</fullName>
        <ecNumber evidence="2">2.7.11.1</ecNumber>
    </recommendedName>
</protein>
<feature type="compositionally biased region" description="Basic and acidic residues" evidence="11">
    <location>
        <begin position="330"/>
        <end position="353"/>
    </location>
</feature>
<dbReference type="Pfam" id="PF00069">
    <property type="entry name" value="Pkinase"/>
    <property type="match status" value="1"/>
</dbReference>
<keyword evidence="7 10" id="KW-0067">ATP-binding</keyword>
<keyword evidence="5 10" id="KW-0547">Nucleotide-binding</keyword>
<evidence type="ECO:0000256" key="9">
    <source>
        <dbReference type="ARBA" id="ARBA00048679"/>
    </source>
</evidence>
<dbReference type="GO" id="GO:0005737">
    <property type="term" value="C:cytoplasm"/>
    <property type="evidence" value="ECO:0007669"/>
    <property type="project" value="TreeGrafter"/>
</dbReference>
<evidence type="ECO:0000256" key="6">
    <source>
        <dbReference type="ARBA" id="ARBA00022777"/>
    </source>
</evidence>
<gene>
    <name evidence="13" type="ORF">HYQ45_013025</name>
</gene>
<feature type="region of interest" description="Disordered" evidence="11">
    <location>
        <begin position="329"/>
        <end position="383"/>
    </location>
</feature>
<evidence type="ECO:0000256" key="3">
    <source>
        <dbReference type="ARBA" id="ARBA00022527"/>
    </source>
</evidence>
<keyword evidence="3" id="KW-0723">Serine/threonine-protein kinase</keyword>
<dbReference type="CDD" id="cd14079">
    <property type="entry name" value="STKc_AMPK_alpha"/>
    <property type="match status" value="1"/>
</dbReference>
<comment type="catalytic activity">
    <reaction evidence="9">
        <text>L-seryl-[protein] + ATP = O-phospho-L-seryl-[protein] + ADP + H(+)</text>
        <dbReference type="Rhea" id="RHEA:17989"/>
        <dbReference type="Rhea" id="RHEA-COMP:9863"/>
        <dbReference type="Rhea" id="RHEA-COMP:11604"/>
        <dbReference type="ChEBI" id="CHEBI:15378"/>
        <dbReference type="ChEBI" id="CHEBI:29999"/>
        <dbReference type="ChEBI" id="CHEBI:30616"/>
        <dbReference type="ChEBI" id="CHEBI:83421"/>
        <dbReference type="ChEBI" id="CHEBI:456216"/>
        <dbReference type="EC" id="2.7.11.1"/>
    </reaction>
</comment>
<keyword evidence="6 13" id="KW-0418">Kinase</keyword>
<dbReference type="GO" id="GO:0004674">
    <property type="term" value="F:protein serine/threonine kinase activity"/>
    <property type="evidence" value="ECO:0007669"/>
    <property type="project" value="UniProtKB-KW"/>
</dbReference>
<dbReference type="AlphaFoldDB" id="A0A8I2ZDJ0"/>
<dbReference type="FunFam" id="3.30.200.20:FF:000236">
    <property type="entry name" value="Non-specific serine/threonine protein kinase"/>
    <property type="match status" value="1"/>
</dbReference>
<comment type="similarity">
    <text evidence="1">Belongs to the protein kinase superfamily. CAMK Ser/Thr protein kinase family. SNF1 subfamily.</text>
</comment>
<evidence type="ECO:0000256" key="8">
    <source>
        <dbReference type="ARBA" id="ARBA00047899"/>
    </source>
</evidence>
<proteinExistence type="inferred from homology"/>
<dbReference type="Proteomes" id="UP000689129">
    <property type="component" value="Unassembled WGS sequence"/>
</dbReference>
<dbReference type="EC" id="2.7.11.1" evidence="2"/>
<evidence type="ECO:0000256" key="11">
    <source>
        <dbReference type="SAM" id="MobiDB-lite"/>
    </source>
</evidence>
<comment type="caution">
    <text evidence="13">The sequence shown here is derived from an EMBL/GenBank/DDBJ whole genome shotgun (WGS) entry which is preliminary data.</text>
</comment>
<keyword evidence="4" id="KW-0808">Transferase</keyword>
<comment type="catalytic activity">
    <reaction evidence="8">
        <text>L-threonyl-[protein] + ATP = O-phospho-L-threonyl-[protein] + ADP + H(+)</text>
        <dbReference type="Rhea" id="RHEA:46608"/>
        <dbReference type="Rhea" id="RHEA-COMP:11060"/>
        <dbReference type="Rhea" id="RHEA-COMP:11605"/>
        <dbReference type="ChEBI" id="CHEBI:15378"/>
        <dbReference type="ChEBI" id="CHEBI:30013"/>
        <dbReference type="ChEBI" id="CHEBI:30616"/>
        <dbReference type="ChEBI" id="CHEBI:61977"/>
        <dbReference type="ChEBI" id="CHEBI:456216"/>
        <dbReference type="EC" id="2.7.11.1"/>
    </reaction>
</comment>
<evidence type="ECO:0000256" key="7">
    <source>
        <dbReference type="ARBA" id="ARBA00022840"/>
    </source>
</evidence>
<dbReference type="GO" id="GO:0005524">
    <property type="term" value="F:ATP binding"/>
    <property type="evidence" value="ECO:0007669"/>
    <property type="project" value="UniProtKB-UniRule"/>
</dbReference>
<sequence>MASAARADQQAAAATAGRGPIATGIGAGVRERIKTEQRIGAYKVIKTLGEGSFGKVKLAIHNGTGQHVALKIIARKKLISRDMAGRVEREIEYLQLLRHPHIIKLYTVIKTQNEIIMVLEYAGGELFDYIVGRMKEAEARRFFQQMLCAVEYCHRHKIVHRDLKPENLLLDDQLNVKIADFGLSNIMTDGNFLKTSCGSPNYAAPEVIGGKLYAGPEVDVWSCGVILYVLLVGRLPFDDEHIPSLFAKIARGTYSIPQWINTGAANLIKKLLVVNPVQRASIDDIRADPWFQIDLPPYLQPAVEEFYNTGVDPNQAIKKSDIAPNAPTKVQEKLHDEHGSSSRTDAEREELARHLKPHNKTQQRYADESGQRPQGMTPVTAPAKKVKPVRWQFGIRSRNAPWEALLCIHKALNKLGATYVPDEDYEKLHAQDESEHGGSGDGSFVDEYGSGTQQSEGANTSTSSIDPLKKYKLPADPWHIKVRWETKTMSRRAYDHPDSYHVHEENMKRDFVALHVDIQIYEMEHGVYLVDFKCSGYETADRRLLEEKDVTSPFPFLDMAAKLIMQLAEAD</sequence>
<dbReference type="OrthoDB" id="193931at2759"/>
<evidence type="ECO:0000256" key="2">
    <source>
        <dbReference type="ARBA" id="ARBA00012513"/>
    </source>
</evidence>
<feature type="region of interest" description="Disordered" evidence="11">
    <location>
        <begin position="430"/>
        <end position="468"/>
    </location>
</feature>
<name>A0A8I2ZDJ0_VERLO</name>
<dbReference type="PANTHER" id="PTHR24346">
    <property type="entry name" value="MAP/MICROTUBULE AFFINITY-REGULATING KINASE"/>
    <property type="match status" value="1"/>
</dbReference>
<dbReference type="InterPro" id="IPR008271">
    <property type="entry name" value="Ser/Thr_kinase_AS"/>
</dbReference>
<organism evidence="13 14">
    <name type="scientific">Verticillium longisporum</name>
    <name type="common">Verticillium dahliae var. longisporum</name>
    <dbReference type="NCBI Taxonomy" id="100787"/>
    <lineage>
        <taxon>Eukaryota</taxon>
        <taxon>Fungi</taxon>
        <taxon>Dikarya</taxon>
        <taxon>Ascomycota</taxon>
        <taxon>Pezizomycotina</taxon>
        <taxon>Sordariomycetes</taxon>
        <taxon>Hypocreomycetidae</taxon>
        <taxon>Glomerellales</taxon>
        <taxon>Plectosphaerellaceae</taxon>
        <taxon>Verticillium</taxon>
    </lineage>
</organism>
<evidence type="ECO:0000256" key="1">
    <source>
        <dbReference type="ARBA" id="ARBA00006234"/>
    </source>
</evidence>
<dbReference type="InterPro" id="IPR017441">
    <property type="entry name" value="Protein_kinase_ATP_BS"/>
</dbReference>
<feature type="domain" description="Protein kinase" evidence="12">
    <location>
        <begin position="42"/>
        <end position="291"/>
    </location>
</feature>
<dbReference type="PROSITE" id="PS00108">
    <property type="entry name" value="PROTEIN_KINASE_ST"/>
    <property type="match status" value="1"/>
</dbReference>
<dbReference type="EMBL" id="JAEMWZ010000309">
    <property type="protein sequence ID" value="KAG7125665.1"/>
    <property type="molecule type" value="Genomic_DNA"/>
</dbReference>
<evidence type="ECO:0000256" key="4">
    <source>
        <dbReference type="ARBA" id="ARBA00022679"/>
    </source>
</evidence>
<evidence type="ECO:0000313" key="13">
    <source>
        <dbReference type="EMBL" id="KAG7125665.1"/>
    </source>
</evidence>
<evidence type="ECO:0000259" key="12">
    <source>
        <dbReference type="PROSITE" id="PS50011"/>
    </source>
</evidence>
<dbReference type="PROSITE" id="PS50011">
    <property type="entry name" value="PROTEIN_KINASE_DOM"/>
    <property type="match status" value="1"/>
</dbReference>
<reference evidence="13" key="1">
    <citation type="journal article" date="2021" name="Mol. Plant Pathol.">
        <title>A 20-kb lineage-specific genomic region tames virulence in pathogenic amphidiploid Verticillium longisporum.</title>
        <authorList>
            <person name="Harting R."/>
            <person name="Starke J."/>
            <person name="Kusch H."/>
            <person name="Poggeler S."/>
            <person name="Maurus I."/>
            <person name="Schluter R."/>
            <person name="Landesfeind M."/>
            <person name="Bulla I."/>
            <person name="Nowrousian M."/>
            <person name="de Jonge R."/>
            <person name="Stahlhut G."/>
            <person name="Hoff K.J."/>
            <person name="Asshauer K.P."/>
            <person name="Thurmer A."/>
            <person name="Stanke M."/>
            <person name="Daniel R."/>
            <person name="Morgenstern B."/>
            <person name="Thomma B.P.H.J."/>
            <person name="Kronstad J.W."/>
            <person name="Braus-Stromeyer S.A."/>
            <person name="Braus G.H."/>
        </authorList>
    </citation>
    <scope>NUCLEOTIDE SEQUENCE</scope>
    <source>
        <strain evidence="13">Vl32</strain>
    </source>
</reference>
<dbReference type="PROSITE" id="PS00107">
    <property type="entry name" value="PROTEIN_KINASE_ATP"/>
    <property type="match status" value="1"/>
</dbReference>
<dbReference type="GO" id="GO:0035556">
    <property type="term" value="P:intracellular signal transduction"/>
    <property type="evidence" value="ECO:0007669"/>
    <property type="project" value="TreeGrafter"/>
</dbReference>
<evidence type="ECO:0000256" key="10">
    <source>
        <dbReference type="PROSITE-ProRule" id="PRU10141"/>
    </source>
</evidence>
<dbReference type="SMART" id="SM00220">
    <property type="entry name" value="S_TKc"/>
    <property type="match status" value="1"/>
</dbReference>
<accession>A0A8I2ZDJ0</accession>
<feature type="compositionally biased region" description="Polar residues" evidence="11">
    <location>
        <begin position="450"/>
        <end position="465"/>
    </location>
</feature>
<dbReference type="InterPro" id="IPR000719">
    <property type="entry name" value="Prot_kinase_dom"/>
</dbReference>
<dbReference type="PANTHER" id="PTHR24346:SF110">
    <property type="entry name" value="NON-SPECIFIC SERINE_THREONINE PROTEIN KINASE"/>
    <property type="match status" value="1"/>
</dbReference>
<dbReference type="FunFam" id="1.10.510.10:FF:000407">
    <property type="entry name" value="Non-specific serine/threonine protein kinase"/>
    <property type="match status" value="1"/>
</dbReference>
<dbReference type="CDD" id="cd12122">
    <property type="entry name" value="AMPKA_C"/>
    <property type="match status" value="1"/>
</dbReference>
<dbReference type="InterPro" id="IPR032270">
    <property type="entry name" value="AMPK_C"/>
</dbReference>
<evidence type="ECO:0000256" key="5">
    <source>
        <dbReference type="ARBA" id="ARBA00022741"/>
    </source>
</evidence>
<feature type="binding site" evidence="10">
    <location>
        <position position="76"/>
    </location>
    <ligand>
        <name>ATP</name>
        <dbReference type="ChEBI" id="CHEBI:30616"/>
    </ligand>
</feature>